<evidence type="ECO:0000256" key="1">
    <source>
        <dbReference type="ARBA" id="ARBA00023002"/>
    </source>
</evidence>
<reference evidence="2" key="1">
    <citation type="submission" date="2016-08" db="EMBL/GenBank/DDBJ databases">
        <title>Complete genome of Cloacibacillus porcorum.</title>
        <authorList>
            <person name="Looft T."/>
            <person name="Bayles D.O."/>
            <person name="Alt D.P."/>
        </authorList>
    </citation>
    <scope>NUCLEOTIDE SEQUENCE [LARGE SCALE GENOMIC DNA]</scope>
    <source>
        <strain evidence="2">CL-84</strain>
    </source>
</reference>
<dbReference type="KEGG" id="cpor:BED41_15540"/>
<name>A0A1B2I8S6_9BACT</name>
<proteinExistence type="predicted"/>
<keyword evidence="1" id="KW-0560">Oxidoreductase</keyword>
<evidence type="ECO:0000313" key="2">
    <source>
        <dbReference type="EMBL" id="ANZ46390.1"/>
    </source>
</evidence>
<dbReference type="EMBL" id="CP016757">
    <property type="protein sequence ID" value="ANZ46390.1"/>
    <property type="molecule type" value="Genomic_DNA"/>
</dbReference>
<gene>
    <name evidence="2" type="ORF">BED41_15540</name>
</gene>
<dbReference type="GO" id="GO:0050485">
    <property type="term" value="F:oxidoreductase activity, acting on X-H and Y-H to form an X-Y bond, with a disulfide as acceptor"/>
    <property type="evidence" value="ECO:0007669"/>
    <property type="project" value="InterPro"/>
</dbReference>
<keyword evidence="3" id="KW-1185">Reference proteome</keyword>
<sequence length="290" mass="32179">MPKQYADIVWNPAHHRSNGEKQPAVCGLQDIDYQVPAAVRGIDMLLAKFRGESYRSEVCISPSQEVPMPTLSKKLSEAKIAFVTDGGLVPRGNPDNMTPVGSDKFCIYSFLGKDTLMPEEYEVSHQGYDNKYVTEDPNRLVPLDAARKAETAGRIRKVSDTFYSTAGVMVSVENSQEFGRKIAVSLRESETDGVILTSTCGTSSRCGAYIACEIERVGIPVVHVTNLTQISEWAGCSRILRGNNISHVFGRPELPPEQEYEWRERLFNKALELLASVPDDNSCLIVNMEQ</sequence>
<protein>
    <submittedName>
        <fullName evidence="2">Uncharacterized protein</fullName>
    </submittedName>
</protein>
<dbReference type="NCBIfam" id="TIGR01918">
    <property type="entry name" value="various_sel_PB"/>
    <property type="match status" value="1"/>
</dbReference>
<evidence type="ECO:0000313" key="3">
    <source>
        <dbReference type="Proteomes" id="UP000093044"/>
    </source>
</evidence>
<dbReference type="STRING" id="1197717.BED41_15540"/>
<dbReference type="Proteomes" id="UP000093044">
    <property type="component" value="Chromosome"/>
</dbReference>
<dbReference type="AlphaFoldDB" id="A0A1B2I8S6"/>
<dbReference type="Pfam" id="PF07355">
    <property type="entry name" value="GRDB"/>
    <property type="match status" value="1"/>
</dbReference>
<organism evidence="2 3">
    <name type="scientific">Cloacibacillus porcorum</name>
    <dbReference type="NCBI Taxonomy" id="1197717"/>
    <lineage>
        <taxon>Bacteria</taxon>
        <taxon>Thermotogati</taxon>
        <taxon>Synergistota</taxon>
        <taxon>Synergistia</taxon>
        <taxon>Synergistales</taxon>
        <taxon>Synergistaceae</taxon>
        <taxon>Cloacibacillus</taxon>
    </lineage>
</organism>
<dbReference type="InterPro" id="IPR010187">
    <property type="entry name" value="Various_sel_PB"/>
</dbReference>
<accession>A0A1B2I8S6</accession>